<comment type="subcellular location">
    <subcellularLocation>
        <location evidence="1">Membrane</location>
        <topology evidence="1">Multi-pass membrane protein</topology>
    </subcellularLocation>
</comment>
<dbReference type="EMBL" id="JAFBFH010000003">
    <property type="protein sequence ID" value="MBM7713586.1"/>
    <property type="molecule type" value="Genomic_DNA"/>
</dbReference>
<feature type="transmembrane region" description="Helical" evidence="5">
    <location>
        <begin position="120"/>
        <end position="146"/>
    </location>
</feature>
<evidence type="ECO:0000256" key="3">
    <source>
        <dbReference type="ARBA" id="ARBA00022989"/>
    </source>
</evidence>
<keyword evidence="4 5" id="KW-0472">Membrane</keyword>
<reference evidence="6 7" key="1">
    <citation type="submission" date="2021-01" db="EMBL/GenBank/DDBJ databases">
        <title>Genomic Encyclopedia of Type Strains, Phase IV (KMG-IV): sequencing the most valuable type-strain genomes for metagenomic binning, comparative biology and taxonomic classification.</title>
        <authorList>
            <person name="Goeker M."/>
        </authorList>
    </citation>
    <scope>NUCLEOTIDE SEQUENCE [LARGE SCALE GENOMIC DNA]</scope>
    <source>
        <strain evidence="6 7">DSM 105453</strain>
    </source>
</reference>
<evidence type="ECO:0000256" key="1">
    <source>
        <dbReference type="ARBA" id="ARBA00004141"/>
    </source>
</evidence>
<protein>
    <submittedName>
        <fullName evidence="6">Methyltransferase</fullName>
    </submittedName>
</protein>
<keyword evidence="6" id="KW-0489">Methyltransferase</keyword>
<evidence type="ECO:0000313" key="6">
    <source>
        <dbReference type="EMBL" id="MBM7713586.1"/>
    </source>
</evidence>
<evidence type="ECO:0000256" key="5">
    <source>
        <dbReference type="SAM" id="Phobius"/>
    </source>
</evidence>
<evidence type="ECO:0000256" key="2">
    <source>
        <dbReference type="ARBA" id="ARBA00022692"/>
    </source>
</evidence>
<sequence>MFIIFLAFLIFQRVVELFIANSNERWMKEQGAKEYGQNHYRFMVLIHVGFFISLIVEIFIMNRSLHPYWPLLLIFFIIVQIGRVWVISSLGKYWNTKIIVLPGAEVVKKGPFKYMKHPNYFIVTIELLVIPLLFQAYVTACVFFILNQIILMVRIPLEERALKENTDYDTYF</sequence>
<gene>
    <name evidence="6" type="ORF">JOC94_000555</name>
</gene>
<keyword evidence="6" id="KW-0808">Transferase</keyword>
<comment type="caution">
    <text evidence="6">The sequence shown here is derived from an EMBL/GenBank/DDBJ whole genome shotgun (WGS) entry which is preliminary data.</text>
</comment>
<feature type="transmembrane region" description="Helical" evidence="5">
    <location>
        <begin position="68"/>
        <end position="87"/>
    </location>
</feature>
<evidence type="ECO:0000313" key="7">
    <source>
        <dbReference type="Proteomes" id="UP000823485"/>
    </source>
</evidence>
<keyword evidence="3 5" id="KW-1133">Transmembrane helix</keyword>
<keyword evidence="7" id="KW-1185">Reference proteome</keyword>
<proteinExistence type="predicted"/>
<dbReference type="GO" id="GO:0032259">
    <property type="term" value="P:methylation"/>
    <property type="evidence" value="ECO:0007669"/>
    <property type="project" value="UniProtKB-KW"/>
</dbReference>
<accession>A0ABS2R1R2</accession>
<dbReference type="GO" id="GO:0008168">
    <property type="term" value="F:methyltransferase activity"/>
    <property type="evidence" value="ECO:0007669"/>
    <property type="project" value="UniProtKB-KW"/>
</dbReference>
<keyword evidence="2 5" id="KW-0812">Transmembrane</keyword>
<dbReference type="Gene3D" id="1.20.120.1630">
    <property type="match status" value="1"/>
</dbReference>
<dbReference type="Proteomes" id="UP000823485">
    <property type="component" value="Unassembled WGS sequence"/>
</dbReference>
<organism evidence="6 7">
    <name type="scientific">Siminovitchia thermophila</name>
    <dbReference type="NCBI Taxonomy" id="1245522"/>
    <lineage>
        <taxon>Bacteria</taxon>
        <taxon>Bacillati</taxon>
        <taxon>Bacillota</taxon>
        <taxon>Bacilli</taxon>
        <taxon>Bacillales</taxon>
        <taxon>Bacillaceae</taxon>
        <taxon>Siminovitchia</taxon>
    </lineage>
</organism>
<feature type="transmembrane region" description="Helical" evidence="5">
    <location>
        <begin position="40"/>
        <end position="61"/>
    </location>
</feature>
<dbReference type="Pfam" id="PF04140">
    <property type="entry name" value="ICMT"/>
    <property type="match status" value="1"/>
</dbReference>
<dbReference type="InterPro" id="IPR052527">
    <property type="entry name" value="Metal_cation-efflux_comp"/>
</dbReference>
<evidence type="ECO:0000256" key="4">
    <source>
        <dbReference type="ARBA" id="ARBA00023136"/>
    </source>
</evidence>
<name>A0ABS2R1R2_9BACI</name>
<dbReference type="InterPro" id="IPR007269">
    <property type="entry name" value="ICMT_MeTrfase"/>
</dbReference>
<dbReference type="PANTHER" id="PTHR43847:SF1">
    <property type="entry name" value="BLL3993 PROTEIN"/>
    <property type="match status" value="1"/>
</dbReference>
<dbReference type="PANTHER" id="PTHR43847">
    <property type="entry name" value="BLL3993 PROTEIN"/>
    <property type="match status" value="1"/>
</dbReference>